<evidence type="ECO:0000259" key="9">
    <source>
        <dbReference type="Pfam" id="PF00483"/>
    </source>
</evidence>
<dbReference type="InterPro" id="IPR005907">
    <property type="entry name" value="G1P_thy_trans_s"/>
</dbReference>
<accession>A0A660SBB2</accession>
<keyword evidence="10" id="KW-0946">Virion</keyword>
<dbReference type="PANTHER" id="PTHR43532:SF1">
    <property type="entry name" value="GLUCOSE-1-PHOSPHATE THYMIDYLYLTRANSFERASE 1"/>
    <property type="match status" value="1"/>
</dbReference>
<protein>
    <recommendedName>
        <fullName evidence="3">glucose-1-phosphate thymidylyltransferase</fullName>
        <ecNumber evidence="3">2.7.7.24</ecNumber>
    </recommendedName>
</protein>
<comment type="similarity">
    <text evidence="2">Belongs to the glucose-1-phosphate thymidylyltransferase family.</text>
</comment>
<evidence type="ECO:0000256" key="4">
    <source>
        <dbReference type="ARBA" id="ARBA00022679"/>
    </source>
</evidence>
<name>A0A660SBB2_UNCT6</name>
<keyword evidence="7" id="KW-0460">Magnesium</keyword>
<evidence type="ECO:0000313" key="10">
    <source>
        <dbReference type="EMBL" id="RKX67892.1"/>
    </source>
</evidence>
<comment type="catalytic activity">
    <reaction evidence="8">
        <text>dTTP + alpha-D-glucose 1-phosphate + H(+) = dTDP-alpha-D-glucose + diphosphate</text>
        <dbReference type="Rhea" id="RHEA:15225"/>
        <dbReference type="ChEBI" id="CHEBI:15378"/>
        <dbReference type="ChEBI" id="CHEBI:33019"/>
        <dbReference type="ChEBI" id="CHEBI:37568"/>
        <dbReference type="ChEBI" id="CHEBI:57477"/>
        <dbReference type="ChEBI" id="CHEBI:58601"/>
        <dbReference type="EC" id="2.7.7.24"/>
    </reaction>
</comment>
<evidence type="ECO:0000256" key="6">
    <source>
        <dbReference type="ARBA" id="ARBA00022723"/>
    </source>
</evidence>
<dbReference type="PANTHER" id="PTHR43532">
    <property type="entry name" value="GLUCOSE-1-PHOSPHATE THYMIDYLYLTRANSFERASE"/>
    <property type="match status" value="1"/>
</dbReference>
<comment type="cofactor">
    <cofactor evidence="1">
        <name>Mg(2+)</name>
        <dbReference type="ChEBI" id="CHEBI:18420"/>
    </cofactor>
</comment>
<keyword evidence="5" id="KW-0548">Nucleotidyltransferase</keyword>
<sequence length="235" mass="26529">MKGILLCGGSGTRLLPLTRVTNKHLLPVGNKPMVFYPLEKMKEAGINDILVITGTEHLGDIVSLLGSGSDYGVSFTYKVQDKPLGIAHAVSLGNRFIGNDDFVVILGDNIFEFDMKKLIDKFKSVGRSLIVLRKSKNPNRFGVARIVNNELEEIVEKPGEDISDFIVTGVYFYKPEIFKYFPRLTLSARGEYEISDLHNYLIKDKKLDYSIEESFWSDAGTLETYFEVNRKYGKL</sequence>
<evidence type="ECO:0000256" key="8">
    <source>
        <dbReference type="ARBA" id="ARBA00049336"/>
    </source>
</evidence>
<evidence type="ECO:0000256" key="1">
    <source>
        <dbReference type="ARBA" id="ARBA00001946"/>
    </source>
</evidence>
<keyword evidence="4" id="KW-0808">Transferase</keyword>
<dbReference type="InterPro" id="IPR005835">
    <property type="entry name" value="NTP_transferase_dom"/>
</dbReference>
<dbReference type="EC" id="2.7.7.24" evidence="3"/>
<feature type="domain" description="Nucleotidyl transferase" evidence="9">
    <location>
        <begin position="2"/>
        <end position="232"/>
    </location>
</feature>
<organism evidence="10 11">
    <name type="scientific">candidate division TA06 bacterium</name>
    <dbReference type="NCBI Taxonomy" id="2250710"/>
    <lineage>
        <taxon>Bacteria</taxon>
        <taxon>Bacteria division TA06</taxon>
    </lineage>
</organism>
<keyword evidence="10" id="KW-0167">Capsid protein</keyword>
<proteinExistence type="inferred from homology"/>
<evidence type="ECO:0000256" key="3">
    <source>
        <dbReference type="ARBA" id="ARBA00012461"/>
    </source>
</evidence>
<dbReference type="Gene3D" id="3.90.550.10">
    <property type="entry name" value="Spore Coat Polysaccharide Biosynthesis Protein SpsA, Chain A"/>
    <property type="match status" value="1"/>
</dbReference>
<dbReference type="GO" id="GO:0046872">
    <property type="term" value="F:metal ion binding"/>
    <property type="evidence" value="ECO:0007669"/>
    <property type="project" value="UniProtKB-KW"/>
</dbReference>
<comment type="caution">
    <text evidence="10">The sequence shown here is derived from an EMBL/GenBank/DDBJ whole genome shotgun (WGS) entry which is preliminary data.</text>
</comment>
<evidence type="ECO:0000256" key="2">
    <source>
        <dbReference type="ARBA" id="ARBA00010480"/>
    </source>
</evidence>
<dbReference type="InterPro" id="IPR029044">
    <property type="entry name" value="Nucleotide-diphossugar_trans"/>
</dbReference>
<dbReference type="EMBL" id="QNBC01000007">
    <property type="protein sequence ID" value="RKX67892.1"/>
    <property type="molecule type" value="Genomic_DNA"/>
</dbReference>
<keyword evidence="6" id="KW-0479">Metal-binding</keyword>
<evidence type="ECO:0000256" key="5">
    <source>
        <dbReference type="ARBA" id="ARBA00022695"/>
    </source>
</evidence>
<reference evidence="10 11" key="1">
    <citation type="submission" date="2018-06" db="EMBL/GenBank/DDBJ databases">
        <title>Extensive metabolic versatility and redundancy in microbially diverse, dynamic hydrothermal sediments.</title>
        <authorList>
            <person name="Dombrowski N."/>
            <person name="Teske A."/>
            <person name="Baker B.J."/>
        </authorList>
    </citation>
    <scope>NUCLEOTIDE SEQUENCE [LARGE SCALE GENOMIC DNA]</scope>
    <source>
        <strain evidence="10">B35_G9</strain>
    </source>
</reference>
<gene>
    <name evidence="10" type="ORF">DRP44_01100</name>
</gene>
<dbReference type="Proteomes" id="UP000282321">
    <property type="component" value="Unassembled WGS sequence"/>
</dbReference>
<dbReference type="Pfam" id="PF00483">
    <property type="entry name" value="NTP_transferase"/>
    <property type="match status" value="1"/>
</dbReference>
<evidence type="ECO:0000313" key="11">
    <source>
        <dbReference type="Proteomes" id="UP000282321"/>
    </source>
</evidence>
<evidence type="ECO:0000256" key="7">
    <source>
        <dbReference type="ARBA" id="ARBA00022842"/>
    </source>
</evidence>
<dbReference type="SUPFAM" id="SSF53448">
    <property type="entry name" value="Nucleotide-diphospho-sugar transferases"/>
    <property type="match status" value="1"/>
</dbReference>
<dbReference type="AlphaFoldDB" id="A0A660SBB2"/>
<dbReference type="GO" id="GO:0008879">
    <property type="term" value="F:glucose-1-phosphate thymidylyltransferase activity"/>
    <property type="evidence" value="ECO:0007669"/>
    <property type="project" value="UniProtKB-EC"/>
</dbReference>